<accession>A0AB33IIL4</accession>
<name>A0AB33IIL4_ACEAC</name>
<dbReference type="PANTHER" id="PTHR30126:SF39">
    <property type="entry name" value="HTH-TYPE TRANSCRIPTIONAL REGULATOR CYSL"/>
    <property type="match status" value="1"/>
</dbReference>
<dbReference type="Gene3D" id="1.10.10.10">
    <property type="entry name" value="Winged helix-like DNA-binding domain superfamily/Winged helix DNA-binding domain"/>
    <property type="match status" value="1"/>
</dbReference>
<evidence type="ECO:0000313" key="7">
    <source>
        <dbReference type="Proteomes" id="UP000516424"/>
    </source>
</evidence>
<evidence type="ECO:0000313" key="6">
    <source>
        <dbReference type="EMBL" id="BCK77429.1"/>
    </source>
</evidence>
<organism evidence="6 7">
    <name type="scientific">Acetobacter aceti NBRC 14818</name>
    <dbReference type="NCBI Taxonomy" id="887700"/>
    <lineage>
        <taxon>Bacteria</taxon>
        <taxon>Pseudomonadati</taxon>
        <taxon>Pseudomonadota</taxon>
        <taxon>Alphaproteobacteria</taxon>
        <taxon>Acetobacterales</taxon>
        <taxon>Acetobacteraceae</taxon>
        <taxon>Acetobacter</taxon>
        <taxon>Acetobacter subgen. Acetobacter</taxon>
    </lineage>
</organism>
<dbReference type="EMBL" id="AP023410">
    <property type="protein sequence ID" value="BCK77429.1"/>
    <property type="molecule type" value="Genomic_DNA"/>
</dbReference>
<dbReference type="GO" id="GO:0003700">
    <property type="term" value="F:DNA-binding transcription factor activity"/>
    <property type="evidence" value="ECO:0007669"/>
    <property type="project" value="InterPro"/>
</dbReference>
<comment type="similarity">
    <text evidence="1">Belongs to the LysR transcriptional regulatory family.</text>
</comment>
<keyword evidence="3" id="KW-0238">DNA-binding</keyword>
<dbReference type="Pfam" id="PF03466">
    <property type="entry name" value="LysR_substrate"/>
    <property type="match status" value="1"/>
</dbReference>
<keyword evidence="2" id="KW-0805">Transcription regulation</keyword>
<dbReference type="Proteomes" id="UP000516424">
    <property type="component" value="Chromosome"/>
</dbReference>
<gene>
    <name evidence="6" type="ORF">EMQ_3035</name>
</gene>
<dbReference type="AlphaFoldDB" id="A0AB33IIL4"/>
<reference evidence="6 7" key="1">
    <citation type="journal article" date="2011" name="Microbiology">
        <title>Transcriptome response to different carbon sources in Acetobacter aceti.</title>
        <authorList>
            <person name="Sakurai K."/>
            <person name="Arai H."/>
            <person name="Ishii M."/>
            <person name="Igarashi Y."/>
        </authorList>
    </citation>
    <scope>NUCLEOTIDE SEQUENCE [LARGE SCALE GENOMIC DNA]</scope>
    <source>
        <strain evidence="6 7">NBRC 14818</strain>
    </source>
</reference>
<dbReference type="RefSeq" id="WP_010667850.1">
    <property type="nucleotide sequence ID" value="NZ_AP023410.1"/>
</dbReference>
<dbReference type="FunFam" id="1.10.10.10:FF:000001">
    <property type="entry name" value="LysR family transcriptional regulator"/>
    <property type="match status" value="1"/>
</dbReference>
<dbReference type="PRINTS" id="PR00039">
    <property type="entry name" value="HTHLYSR"/>
</dbReference>
<evidence type="ECO:0000259" key="5">
    <source>
        <dbReference type="PROSITE" id="PS50931"/>
    </source>
</evidence>
<sequence length="291" mass="31810">MTLEQLRIFVTVAELLNMRATAERLHLSQPAVSAAIAALEERHATRLFHRIGRGLELNEAGRAFLPAARSVLAKAAEAVQVLDDLSGLVRGELRIAASQTVATYWLPGFLTRFAARYPSVRLDLRVSNTAQAAIAVMDGEADLGFVEGRIDKAFSLHKQPVGGDDFRLYAAPGHPLAGHPVEREELLRTHWVLREEGSGTRDHLAHCLKSIFQIELTDLDIRLVLPSNEAVLEGVASGGLISAVSDLAAASRVRAGLVEALDCRLEKRTFHMLRHRERPLSSAAQALVDML</sequence>
<keyword evidence="4" id="KW-0804">Transcription</keyword>
<dbReference type="Gene3D" id="3.40.190.290">
    <property type="match status" value="1"/>
</dbReference>
<dbReference type="InterPro" id="IPR000847">
    <property type="entry name" value="LysR_HTH_N"/>
</dbReference>
<dbReference type="PANTHER" id="PTHR30126">
    <property type="entry name" value="HTH-TYPE TRANSCRIPTIONAL REGULATOR"/>
    <property type="match status" value="1"/>
</dbReference>
<dbReference type="SUPFAM" id="SSF53850">
    <property type="entry name" value="Periplasmic binding protein-like II"/>
    <property type="match status" value="1"/>
</dbReference>
<keyword evidence="7" id="KW-1185">Reference proteome</keyword>
<protein>
    <submittedName>
        <fullName evidence="6">LysR family transcriptional regulator</fullName>
    </submittedName>
</protein>
<dbReference type="InterPro" id="IPR036390">
    <property type="entry name" value="WH_DNA-bd_sf"/>
</dbReference>
<evidence type="ECO:0000256" key="4">
    <source>
        <dbReference type="ARBA" id="ARBA00023163"/>
    </source>
</evidence>
<evidence type="ECO:0000256" key="2">
    <source>
        <dbReference type="ARBA" id="ARBA00023015"/>
    </source>
</evidence>
<dbReference type="SUPFAM" id="SSF46785">
    <property type="entry name" value="Winged helix' DNA-binding domain"/>
    <property type="match status" value="1"/>
</dbReference>
<dbReference type="Pfam" id="PF00126">
    <property type="entry name" value="HTH_1"/>
    <property type="match status" value="1"/>
</dbReference>
<evidence type="ECO:0000256" key="1">
    <source>
        <dbReference type="ARBA" id="ARBA00009437"/>
    </source>
</evidence>
<dbReference type="InterPro" id="IPR005119">
    <property type="entry name" value="LysR_subst-bd"/>
</dbReference>
<dbReference type="InterPro" id="IPR036388">
    <property type="entry name" value="WH-like_DNA-bd_sf"/>
</dbReference>
<evidence type="ECO:0000256" key="3">
    <source>
        <dbReference type="ARBA" id="ARBA00023125"/>
    </source>
</evidence>
<dbReference type="GO" id="GO:0000976">
    <property type="term" value="F:transcription cis-regulatory region binding"/>
    <property type="evidence" value="ECO:0007669"/>
    <property type="project" value="TreeGrafter"/>
</dbReference>
<proteinExistence type="inferred from homology"/>
<dbReference type="PROSITE" id="PS50931">
    <property type="entry name" value="HTH_LYSR"/>
    <property type="match status" value="1"/>
</dbReference>
<feature type="domain" description="HTH lysR-type" evidence="5">
    <location>
        <begin position="1"/>
        <end position="58"/>
    </location>
</feature>